<protein>
    <submittedName>
        <fullName evidence="5">Alcohol dehydrogenase</fullName>
    </submittedName>
</protein>
<comment type="caution">
    <text evidence="5">The sequence shown here is derived from an EMBL/GenBank/DDBJ whole genome shotgun (WGS) entry which is preliminary data.</text>
</comment>
<dbReference type="RefSeq" id="WP_135761826.1">
    <property type="nucleotide sequence ID" value="NZ_RQHW01000078.1"/>
</dbReference>
<dbReference type="Pfam" id="PF08240">
    <property type="entry name" value="ADH_N"/>
    <property type="match status" value="1"/>
</dbReference>
<evidence type="ECO:0000313" key="6">
    <source>
        <dbReference type="Proteomes" id="UP000298058"/>
    </source>
</evidence>
<dbReference type="InterPro" id="IPR011032">
    <property type="entry name" value="GroES-like_sf"/>
</dbReference>
<dbReference type="PANTHER" id="PTHR42813">
    <property type="entry name" value="ZINC-TYPE ALCOHOL DEHYDROGENASE-LIKE"/>
    <property type="match status" value="1"/>
</dbReference>
<dbReference type="SUPFAM" id="SSF50129">
    <property type="entry name" value="GroES-like"/>
    <property type="match status" value="1"/>
</dbReference>
<dbReference type="GO" id="GO:0046872">
    <property type="term" value="F:metal ion binding"/>
    <property type="evidence" value="ECO:0007669"/>
    <property type="project" value="UniProtKB-KW"/>
</dbReference>
<sequence length="342" mass="37345">MKQIVFVKKGIIDWEEVPDPEITGPGEVLVRPLAVARCDLDLGIIQGQTLFRPPFPIGHEFVGEITQVSPDLEGEFSPGKRVAVSFQISCGTCPHCQTGDSKSCSTLPPVTSFGMAPGAKTFGGALADLVRVPYAKQMLLPLKEDTDPVSVASLSDNISEAWKLAGRFLEVDPSLSVLVLGGLASSIGLYTALLASKMGKGIVKYVDTDKQRVDHATRLGIDAEWVNVIPKSFGKFDLVCEAAFSKEAWESGLRSLKSKGKFSSASIYWTNRLEIPYLELYNVGAELHLTRVDSREYMEKLLGLIESGIYDPGPIVTKTASFRDAKEAWMEPSTKLVINDFR</sequence>
<feature type="domain" description="Alcohol dehydrogenase-like N-terminal" evidence="4">
    <location>
        <begin position="24"/>
        <end position="140"/>
    </location>
</feature>
<dbReference type="AlphaFoldDB" id="A0A4R9LU52"/>
<dbReference type="OrthoDB" id="9777057at2"/>
<organism evidence="5 6">
    <name type="scientific">Leptospira idonii</name>
    <dbReference type="NCBI Taxonomy" id="1193500"/>
    <lineage>
        <taxon>Bacteria</taxon>
        <taxon>Pseudomonadati</taxon>
        <taxon>Spirochaetota</taxon>
        <taxon>Spirochaetia</taxon>
        <taxon>Leptospirales</taxon>
        <taxon>Leptospiraceae</taxon>
        <taxon>Leptospira</taxon>
    </lineage>
</organism>
<evidence type="ECO:0000256" key="2">
    <source>
        <dbReference type="ARBA" id="ARBA00022723"/>
    </source>
</evidence>
<dbReference type="Gene3D" id="3.90.180.10">
    <property type="entry name" value="Medium-chain alcohol dehydrogenases, catalytic domain"/>
    <property type="match status" value="1"/>
</dbReference>
<dbReference type="EMBL" id="RQHW01000078">
    <property type="protein sequence ID" value="TGN17272.1"/>
    <property type="molecule type" value="Genomic_DNA"/>
</dbReference>
<evidence type="ECO:0000259" key="4">
    <source>
        <dbReference type="Pfam" id="PF08240"/>
    </source>
</evidence>
<dbReference type="InterPro" id="IPR036291">
    <property type="entry name" value="NAD(P)-bd_dom_sf"/>
</dbReference>
<accession>A0A4R9LU52</accession>
<gene>
    <name evidence="5" type="ORF">EHS15_17180</name>
</gene>
<dbReference type="PANTHER" id="PTHR42813:SF7">
    <property type="entry name" value="ALCOHOL DEHYDROGENASE (ZN-DEPENDENT)-RELATED"/>
    <property type="match status" value="1"/>
</dbReference>
<evidence type="ECO:0000256" key="3">
    <source>
        <dbReference type="ARBA" id="ARBA00022833"/>
    </source>
</evidence>
<evidence type="ECO:0000313" key="5">
    <source>
        <dbReference type="EMBL" id="TGN17272.1"/>
    </source>
</evidence>
<dbReference type="SUPFAM" id="SSF51735">
    <property type="entry name" value="NAD(P)-binding Rossmann-fold domains"/>
    <property type="match status" value="1"/>
</dbReference>
<dbReference type="Gene3D" id="3.40.50.720">
    <property type="entry name" value="NAD(P)-binding Rossmann-like Domain"/>
    <property type="match status" value="1"/>
</dbReference>
<keyword evidence="3" id="KW-0862">Zinc</keyword>
<proteinExistence type="predicted"/>
<name>A0A4R9LU52_9LEPT</name>
<keyword evidence="6" id="KW-1185">Reference proteome</keyword>
<keyword evidence="2" id="KW-0479">Metal-binding</keyword>
<evidence type="ECO:0000256" key="1">
    <source>
        <dbReference type="ARBA" id="ARBA00001947"/>
    </source>
</evidence>
<reference evidence="5" key="1">
    <citation type="journal article" date="2019" name="PLoS Negl. Trop. Dis.">
        <title>Revisiting the worldwide diversity of Leptospira species in the environment.</title>
        <authorList>
            <person name="Vincent A.T."/>
            <person name="Schiettekatte O."/>
            <person name="Bourhy P."/>
            <person name="Veyrier F.J."/>
            <person name="Picardeau M."/>
        </authorList>
    </citation>
    <scope>NUCLEOTIDE SEQUENCE [LARGE SCALE GENOMIC DNA]</scope>
    <source>
        <strain evidence="5">201300427</strain>
    </source>
</reference>
<dbReference type="Proteomes" id="UP000298058">
    <property type="component" value="Unassembled WGS sequence"/>
</dbReference>
<comment type="cofactor">
    <cofactor evidence="1">
        <name>Zn(2+)</name>
        <dbReference type="ChEBI" id="CHEBI:29105"/>
    </cofactor>
</comment>
<dbReference type="InterPro" id="IPR013154">
    <property type="entry name" value="ADH-like_N"/>
</dbReference>